<name>A0A074WAF8_9PEZI</name>
<proteinExistence type="predicted"/>
<dbReference type="GeneID" id="25414340"/>
<dbReference type="AlphaFoldDB" id="A0A074WAF8"/>
<dbReference type="RefSeq" id="XP_013422757.1">
    <property type="nucleotide sequence ID" value="XM_013567303.1"/>
</dbReference>
<gene>
    <name evidence="3" type="ORF">M436DRAFT_68050</name>
</gene>
<organism evidence="3 4">
    <name type="scientific">Aureobasidium namibiae CBS 147.97</name>
    <dbReference type="NCBI Taxonomy" id="1043004"/>
    <lineage>
        <taxon>Eukaryota</taxon>
        <taxon>Fungi</taxon>
        <taxon>Dikarya</taxon>
        <taxon>Ascomycota</taxon>
        <taxon>Pezizomycotina</taxon>
        <taxon>Dothideomycetes</taxon>
        <taxon>Dothideomycetidae</taxon>
        <taxon>Dothideales</taxon>
        <taxon>Saccotheciaceae</taxon>
        <taxon>Aureobasidium</taxon>
    </lineage>
</organism>
<reference evidence="3 4" key="1">
    <citation type="journal article" date="2014" name="BMC Genomics">
        <title>Genome sequencing of four Aureobasidium pullulans varieties: biotechnological potential, stress tolerance, and description of new species.</title>
        <authorList>
            <person name="Gostin Ar C."/>
            <person name="Ohm R.A."/>
            <person name="Kogej T."/>
            <person name="Sonjak S."/>
            <person name="Turk M."/>
            <person name="Zajc J."/>
            <person name="Zalar P."/>
            <person name="Grube M."/>
            <person name="Sun H."/>
            <person name="Han J."/>
            <person name="Sharma A."/>
            <person name="Chiniquy J."/>
            <person name="Ngan C.Y."/>
            <person name="Lipzen A."/>
            <person name="Barry K."/>
            <person name="Grigoriev I.V."/>
            <person name="Gunde-Cimerman N."/>
        </authorList>
    </citation>
    <scope>NUCLEOTIDE SEQUENCE [LARGE SCALE GENOMIC DNA]</scope>
    <source>
        <strain evidence="3 4">CBS 147.97</strain>
    </source>
</reference>
<dbReference type="Proteomes" id="UP000027730">
    <property type="component" value="Unassembled WGS sequence"/>
</dbReference>
<sequence>MTGLYADSGHRDVLRIKERQILLRALTMSVCLHVFSWIHTVRLHNKLEVQVVRTGFAEEVLLLYLTPRKRVWMKLVLDVEENVSSCVSLHIAVLHGWTVSVESFQRKKFFADGIYPTGATLEVTAPHLYIPMTVPIIGKNWRILTRPFVDKPIVAGISQACKKFEEREVCHRLSPFASSLSCIVLSHSLPTRISESLLPTHAHCLPGVRFDRLKKLHQGARRQNKLDNGRRLGVQSLPQATSQFGAGRSSHKNRAMLQPHAPGTRSSKRGRSVRSSDSQFIASVIREQEVDSRFPLNQTKFLINGKLYPYSEVARRIRRAKQPVTHWSDEFEKAPAQPDHVQIVSSPTSDMSEYNLMSPTGHIKSCPREHQPERRSSVSGIQARWAELMERSIQNCFLDLVTSEENATISPTLSYPDEQLVPAKFYFNIFKYFRGAHDNGQFVRNEVGDLVSHASAKSSANVKNFYKCCITAIDLIERGYPTQGFALVSEALWLIEELLEQRDPKLIDTICDVSVILLTKGWDQVYDILNARICGMVEISALRKGEESHPWSQIFACWRKLPTSQALEFMRRGWRCGYDQFEGISSGLAWEGLNMSSTSSHSLRMGDHTARLHQEIMSAWFSVPDPSALSSMRQQFACGNVLFDEKNYREALGTMESIVSRCATAREKGDQMWVAMEIEALEVAARSSYAISTKPGKLNDVAPAIALLETAILRSESVWGTGSATTIALQHTLWLWLLDDDQHDEADHLRKLMDAVVIKSEPEPCDSPQIGYSWATV</sequence>
<dbReference type="EMBL" id="KL584728">
    <property type="protein sequence ID" value="KEQ68569.1"/>
    <property type="molecule type" value="Genomic_DNA"/>
</dbReference>
<feature type="region of interest" description="Disordered" evidence="1">
    <location>
        <begin position="219"/>
        <end position="277"/>
    </location>
</feature>
<dbReference type="STRING" id="1043004.A0A074WAF8"/>
<dbReference type="HOGENOM" id="CLU_360142_0_0_1"/>
<keyword evidence="4" id="KW-1185">Reference proteome</keyword>
<keyword evidence="2" id="KW-0472">Membrane</keyword>
<evidence type="ECO:0000256" key="1">
    <source>
        <dbReference type="SAM" id="MobiDB-lite"/>
    </source>
</evidence>
<evidence type="ECO:0000256" key="2">
    <source>
        <dbReference type="SAM" id="Phobius"/>
    </source>
</evidence>
<protein>
    <submittedName>
        <fullName evidence="3">Uncharacterized protein</fullName>
    </submittedName>
</protein>
<keyword evidence="2" id="KW-1133">Transmembrane helix</keyword>
<keyword evidence="2" id="KW-0812">Transmembrane</keyword>
<feature type="transmembrane region" description="Helical" evidence="2">
    <location>
        <begin position="21"/>
        <end position="38"/>
    </location>
</feature>
<accession>A0A074WAF8</accession>
<dbReference type="OrthoDB" id="3927416at2759"/>
<evidence type="ECO:0000313" key="4">
    <source>
        <dbReference type="Proteomes" id="UP000027730"/>
    </source>
</evidence>
<evidence type="ECO:0000313" key="3">
    <source>
        <dbReference type="EMBL" id="KEQ68569.1"/>
    </source>
</evidence>